<feature type="chain" id="PRO_5040739697" description="Gluconolactonase" evidence="4">
    <location>
        <begin position="26"/>
        <end position="499"/>
    </location>
</feature>
<dbReference type="CDD" id="cd05819">
    <property type="entry name" value="NHL"/>
    <property type="match status" value="1"/>
</dbReference>
<accession>A0A9W5S075</accession>
<evidence type="ECO:0008006" key="7">
    <source>
        <dbReference type="Google" id="ProtNLM"/>
    </source>
</evidence>
<protein>
    <recommendedName>
        <fullName evidence="7">Gluconolactonase</fullName>
    </recommendedName>
</protein>
<dbReference type="InterPro" id="IPR050952">
    <property type="entry name" value="TRIM-NHL_E3_ligases"/>
</dbReference>
<dbReference type="InterPro" id="IPR001258">
    <property type="entry name" value="NHL_repeat"/>
</dbReference>
<keyword evidence="3" id="KW-0812">Transmembrane</keyword>
<comment type="caution">
    <text evidence="5">The sequence shown here is derived from an EMBL/GenBank/DDBJ whole genome shotgun (WGS) entry which is preliminary data.</text>
</comment>
<gene>
    <name evidence="5" type="ORF">BG53_04300</name>
</gene>
<dbReference type="Proteomes" id="UP000053750">
    <property type="component" value="Unassembled WGS sequence"/>
</dbReference>
<keyword evidence="6" id="KW-1185">Reference proteome</keyword>
<dbReference type="PANTHER" id="PTHR24104">
    <property type="entry name" value="E3 UBIQUITIN-PROTEIN LIGASE NHLRC1-RELATED"/>
    <property type="match status" value="1"/>
</dbReference>
<evidence type="ECO:0000256" key="3">
    <source>
        <dbReference type="SAM" id="Phobius"/>
    </source>
</evidence>
<dbReference type="RefSeq" id="WP_051587744.1">
    <property type="nucleotide sequence ID" value="NZ_KK082153.1"/>
</dbReference>
<dbReference type="AlphaFoldDB" id="A0A9W5S075"/>
<dbReference type="SUPFAM" id="SSF101898">
    <property type="entry name" value="NHL repeat"/>
    <property type="match status" value="1"/>
</dbReference>
<dbReference type="EMBL" id="JFHU01000159">
    <property type="protein sequence ID" value="EXX87346.1"/>
    <property type="molecule type" value="Genomic_DNA"/>
</dbReference>
<dbReference type="InterPro" id="IPR011042">
    <property type="entry name" value="6-blade_b-propeller_TolB-like"/>
</dbReference>
<evidence type="ECO:0000313" key="5">
    <source>
        <dbReference type="EMBL" id="EXX87346.1"/>
    </source>
</evidence>
<sequence>MKIKSIIAAAILLPLLSAGSSTIYAEAPYQAYVYNEWNESKASPNSFIPDRTYTGLEAGAEHFNEPQDLFVDRDAAIYVADTGNNRIVKLNGRFQATGIIDKLAWNGKETSLSGPTGLYKSEDGTMYIADKGNGRVLRVNVAGQVEFVLEKPAHPLIPKDFVFKPAKVAADAAGRMYVLSEGQFFGLMQFDRDGSFLGYFGSNKVEVTPTVVLETFWKSVLSKEQREGMVKLLPIEYSNLDIGPDGFVYTTTIVSQNSRQEIKKLNPLGNNVLTGRNGANDYGDKEIPLVKAVKQDTSFVDVAIDRDGFIAGLDRTRGRVFEYDQEGNPVAVFGALGNQAGTFLQPAAVAYWNDSVLVLDAGKRNITRFVRTEYGELVRQATVLYNQGLYEEAAAKWEIVSKRNVHNELAYIGMAKALEKQEKYDEAMRYYRLGSDRTGYSDSYAFIRIDAVRTALPLVMTLIISLVVLYYGYKVYRFIRVTKEGRKVRDASQSFSGRY</sequence>
<dbReference type="Gene3D" id="2.120.10.30">
    <property type="entry name" value="TolB, C-terminal domain"/>
    <property type="match status" value="1"/>
</dbReference>
<evidence type="ECO:0000256" key="1">
    <source>
        <dbReference type="ARBA" id="ARBA00022737"/>
    </source>
</evidence>
<keyword evidence="3" id="KW-0472">Membrane</keyword>
<dbReference type="GO" id="GO:0008270">
    <property type="term" value="F:zinc ion binding"/>
    <property type="evidence" value="ECO:0007669"/>
    <property type="project" value="UniProtKB-KW"/>
</dbReference>
<evidence type="ECO:0000256" key="4">
    <source>
        <dbReference type="SAM" id="SignalP"/>
    </source>
</evidence>
<dbReference type="PROSITE" id="PS51125">
    <property type="entry name" value="NHL"/>
    <property type="match status" value="1"/>
</dbReference>
<organism evidence="5 6">
    <name type="scientific">Paenibacillus darwinianus</name>
    <dbReference type="NCBI Taxonomy" id="1380763"/>
    <lineage>
        <taxon>Bacteria</taxon>
        <taxon>Bacillati</taxon>
        <taxon>Bacillota</taxon>
        <taxon>Bacilli</taxon>
        <taxon>Bacillales</taxon>
        <taxon>Paenibacillaceae</taxon>
        <taxon>Paenibacillus</taxon>
    </lineage>
</organism>
<feature type="transmembrane region" description="Helical" evidence="3">
    <location>
        <begin position="455"/>
        <end position="473"/>
    </location>
</feature>
<keyword evidence="4" id="KW-0732">Signal</keyword>
<proteinExistence type="predicted"/>
<feature type="signal peptide" evidence="4">
    <location>
        <begin position="1"/>
        <end position="25"/>
    </location>
</feature>
<keyword evidence="3" id="KW-1133">Transmembrane helix</keyword>
<name>A0A9W5S075_9BACL</name>
<dbReference type="InterPro" id="IPR011990">
    <property type="entry name" value="TPR-like_helical_dom_sf"/>
</dbReference>
<keyword evidence="1" id="KW-0677">Repeat</keyword>
<feature type="repeat" description="NHL" evidence="2">
    <location>
        <begin position="58"/>
        <end position="93"/>
    </location>
</feature>
<evidence type="ECO:0000256" key="2">
    <source>
        <dbReference type="PROSITE-ProRule" id="PRU00504"/>
    </source>
</evidence>
<reference evidence="5 6" key="1">
    <citation type="submission" date="2014-02" db="EMBL/GenBank/DDBJ databases">
        <title>Genome sequence of Paenibacillus darwinianus reveals adaptive mechanisms for survival in Antarctic soils.</title>
        <authorList>
            <person name="Dsouza M."/>
            <person name="Taylor M.W."/>
            <person name="Turner S.J."/>
            <person name="Aislabie J."/>
        </authorList>
    </citation>
    <scope>NUCLEOTIDE SEQUENCE [LARGE SCALE GENOMIC DNA]</scope>
    <source>
        <strain evidence="5 6">CE1</strain>
    </source>
</reference>
<dbReference type="PANTHER" id="PTHR24104:SF25">
    <property type="entry name" value="PROTEIN LIN-41"/>
    <property type="match status" value="1"/>
</dbReference>
<evidence type="ECO:0000313" key="6">
    <source>
        <dbReference type="Proteomes" id="UP000053750"/>
    </source>
</evidence>
<dbReference type="SUPFAM" id="SSF48452">
    <property type="entry name" value="TPR-like"/>
    <property type="match status" value="1"/>
</dbReference>
<dbReference type="Gene3D" id="1.25.40.10">
    <property type="entry name" value="Tetratricopeptide repeat domain"/>
    <property type="match status" value="1"/>
</dbReference>
<dbReference type="OrthoDB" id="9799230at2"/>